<dbReference type="EMBL" id="JACHGV010000001">
    <property type="protein sequence ID" value="MBB6074603.1"/>
    <property type="molecule type" value="Genomic_DNA"/>
</dbReference>
<name>A0A7W9T5W3_9ACTN</name>
<keyword evidence="3" id="KW-1185">Reference proteome</keyword>
<feature type="compositionally biased region" description="Basic and acidic residues" evidence="1">
    <location>
        <begin position="287"/>
        <end position="304"/>
    </location>
</feature>
<feature type="region of interest" description="Disordered" evidence="1">
    <location>
        <begin position="281"/>
        <end position="376"/>
    </location>
</feature>
<feature type="region of interest" description="Disordered" evidence="1">
    <location>
        <begin position="121"/>
        <end position="246"/>
    </location>
</feature>
<dbReference type="AlphaFoldDB" id="A0A7W9T5W3"/>
<feature type="compositionally biased region" description="Basic and acidic residues" evidence="1">
    <location>
        <begin position="144"/>
        <end position="157"/>
    </location>
</feature>
<protein>
    <submittedName>
        <fullName evidence="2">Uncharacterized protein</fullName>
    </submittedName>
</protein>
<feature type="compositionally biased region" description="Low complexity" evidence="1">
    <location>
        <begin position="333"/>
        <end position="345"/>
    </location>
</feature>
<reference evidence="2 3" key="1">
    <citation type="submission" date="2020-08" db="EMBL/GenBank/DDBJ databases">
        <title>Genomic Encyclopedia of Type Strains, Phase IV (KMG-IV): sequencing the most valuable type-strain genomes for metagenomic binning, comparative biology and taxonomic classification.</title>
        <authorList>
            <person name="Goeker M."/>
        </authorList>
    </citation>
    <scope>NUCLEOTIDE SEQUENCE [LARGE SCALE GENOMIC DNA]</scope>
    <source>
        <strain evidence="2 3">DSM 43350</strain>
    </source>
</reference>
<evidence type="ECO:0000256" key="1">
    <source>
        <dbReference type="SAM" id="MobiDB-lite"/>
    </source>
</evidence>
<dbReference type="Proteomes" id="UP000591537">
    <property type="component" value="Unassembled WGS sequence"/>
</dbReference>
<proteinExistence type="predicted"/>
<sequence>MTAVACRREPVPVPYNQIMHLTGVYRAPAGADANNCRRAAGDQTRYGAALVDDRATLLCTTIYQGSRPTARSPPAARVRSRKGRFRPVSVVVTAVEPGFTESDGVVTRKPSPCAISSPFSWVPHTVDPPPEHLSAQQGAAATRRSRETEEERNDTGRRRERAGRTGAGAPVDRASGPRRPRQRGGARLVQPTRVCRAASALRGGRPYGRGGPPEGAPARHPRPQSRHRLRLPGRRLPRPPPRHRQACAYRTTLAVRRTDRPGRDHRPGRTLVAGPGVLVTVCRRHSGGPDRDHLPSVRTPDRRPPGPRGGGHRRGQAAVLRPAGHHPDGMSGAPPRTRTPPRTRAAPPPAGGEDRPTCHSARPAAPVPAGRTHRTR</sequence>
<evidence type="ECO:0000313" key="3">
    <source>
        <dbReference type="Proteomes" id="UP000591537"/>
    </source>
</evidence>
<evidence type="ECO:0000313" key="2">
    <source>
        <dbReference type="EMBL" id="MBB6074603.1"/>
    </source>
</evidence>
<gene>
    <name evidence="2" type="ORF">HNR57_000487</name>
</gene>
<comment type="caution">
    <text evidence="2">The sequence shown here is derived from an EMBL/GenBank/DDBJ whole genome shotgun (WGS) entry which is preliminary data.</text>
</comment>
<accession>A0A7W9T5W3</accession>
<feature type="compositionally biased region" description="Basic residues" evidence="1">
    <location>
        <begin position="219"/>
        <end position="245"/>
    </location>
</feature>
<organism evidence="2 3">
    <name type="scientific">Streptomyces paradoxus</name>
    <dbReference type="NCBI Taxonomy" id="66375"/>
    <lineage>
        <taxon>Bacteria</taxon>
        <taxon>Bacillati</taxon>
        <taxon>Actinomycetota</taxon>
        <taxon>Actinomycetes</taxon>
        <taxon>Kitasatosporales</taxon>
        <taxon>Streptomycetaceae</taxon>
        <taxon>Streptomyces</taxon>
    </lineage>
</organism>